<comment type="similarity">
    <text evidence="1">Belongs to the synapsin family.</text>
</comment>
<dbReference type="GO" id="GO:0007269">
    <property type="term" value="P:neurotransmitter secretion"/>
    <property type="evidence" value="ECO:0007669"/>
    <property type="project" value="InterPro"/>
</dbReference>
<feature type="compositionally biased region" description="Low complexity" evidence="6">
    <location>
        <begin position="655"/>
        <end position="671"/>
    </location>
</feature>
<dbReference type="Gene3D" id="3.30.470.20">
    <property type="entry name" value="ATP-grasp fold, B domain"/>
    <property type="match status" value="1"/>
</dbReference>
<dbReference type="PRINTS" id="PR01368">
    <property type="entry name" value="SYNAPSIN"/>
</dbReference>
<gene>
    <name evidence="8" type="ORF">FBUS_01844</name>
</gene>
<feature type="compositionally biased region" description="Polar residues" evidence="6">
    <location>
        <begin position="489"/>
        <end position="500"/>
    </location>
</feature>
<comment type="subcellular location">
    <subcellularLocation>
        <location evidence="4">Synapse</location>
    </subcellularLocation>
</comment>
<dbReference type="Pfam" id="PF02750">
    <property type="entry name" value="Synapsin_C"/>
    <property type="match status" value="1"/>
</dbReference>
<feature type="region of interest" description="Disordered" evidence="6">
    <location>
        <begin position="765"/>
        <end position="835"/>
    </location>
</feature>
<feature type="compositionally biased region" description="Low complexity" evidence="6">
    <location>
        <begin position="513"/>
        <end position="527"/>
    </location>
</feature>
<evidence type="ECO:0000256" key="6">
    <source>
        <dbReference type="SAM" id="MobiDB-lite"/>
    </source>
</evidence>
<feature type="compositionally biased region" description="Polar residues" evidence="6">
    <location>
        <begin position="736"/>
        <end position="752"/>
    </location>
</feature>
<feature type="compositionally biased region" description="Polar residues" evidence="6">
    <location>
        <begin position="790"/>
        <end position="805"/>
    </location>
</feature>
<dbReference type="EMBL" id="LUCM01003006">
    <property type="protein sequence ID" value="KAA0196465.1"/>
    <property type="molecule type" value="Genomic_DNA"/>
</dbReference>
<dbReference type="GO" id="GO:0030672">
    <property type="term" value="C:synaptic vesicle membrane"/>
    <property type="evidence" value="ECO:0007669"/>
    <property type="project" value="TreeGrafter"/>
</dbReference>
<dbReference type="FunFam" id="3.40.50.20:FF:000008">
    <property type="entry name" value="Synapsin III"/>
    <property type="match status" value="1"/>
</dbReference>
<dbReference type="InterPro" id="IPR001359">
    <property type="entry name" value="Synapsin"/>
</dbReference>
<dbReference type="Gene3D" id="3.30.1490.20">
    <property type="entry name" value="ATP-grasp fold, A domain"/>
    <property type="match status" value="1"/>
</dbReference>
<evidence type="ECO:0000256" key="1">
    <source>
        <dbReference type="ARBA" id="ARBA00008243"/>
    </source>
</evidence>
<evidence type="ECO:0000256" key="2">
    <source>
        <dbReference type="ARBA" id="ARBA00022553"/>
    </source>
</evidence>
<feature type="compositionally biased region" description="Polar residues" evidence="6">
    <location>
        <begin position="676"/>
        <end position="685"/>
    </location>
</feature>
<feature type="compositionally biased region" description="Low complexity" evidence="6">
    <location>
        <begin position="544"/>
        <end position="630"/>
    </location>
</feature>
<feature type="compositionally biased region" description="Low complexity" evidence="6">
    <location>
        <begin position="773"/>
        <end position="783"/>
    </location>
</feature>
<evidence type="ECO:0000256" key="3">
    <source>
        <dbReference type="ARBA" id="ARBA00023018"/>
    </source>
</evidence>
<keyword evidence="5" id="KW-0547">Nucleotide-binding</keyword>
<dbReference type="Pfam" id="PF02078">
    <property type="entry name" value="Synapsin"/>
    <property type="match status" value="1"/>
</dbReference>
<proteinExistence type="inferred from homology"/>
<keyword evidence="2" id="KW-0597">Phosphoprotein</keyword>
<dbReference type="OrthoDB" id="10249572at2759"/>
<feature type="domain" description="ATP-grasp" evidence="7">
    <location>
        <begin position="303"/>
        <end position="482"/>
    </location>
</feature>
<feature type="region of interest" description="Disordered" evidence="6">
    <location>
        <begin position="489"/>
        <end position="699"/>
    </location>
</feature>
<dbReference type="InterPro" id="IPR020898">
    <property type="entry name" value="Synapsin_ATP-bd_dom"/>
</dbReference>
<feature type="compositionally biased region" description="Low complexity" evidence="6">
    <location>
        <begin position="34"/>
        <end position="54"/>
    </location>
</feature>
<dbReference type="GO" id="GO:0046872">
    <property type="term" value="F:metal ion binding"/>
    <property type="evidence" value="ECO:0007669"/>
    <property type="project" value="InterPro"/>
</dbReference>
<feature type="compositionally biased region" description="Polar residues" evidence="6">
    <location>
        <begin position="124"/>
        <end position="135"/>
    </location>
</feature>
<comment type="caution">
    <text evidence="8">The sequence shown here is derived from an EMBL/GenBank/DDBJ whole genome shotgun (WGS) entry which is preliminary data.</text>
</comment>
<sequence>MITYLKRRFSSSDLQGEPADKREQEGLPSFLRFGSTAGQSTTAATATGVGQITQPTSMQRQPNQTFQTSALQQQYPQRTQDQSSTATQQVYGNQTPGSTMSGTAAPVPEGPGRMPPKGRGTYPSAPSSPTRNYGSTGAGMGSFMGPMGSITGHISSTIMRGFSTAASTAQSMATGKSGKERQKVLLVIDDSQTDWSKYFRGRKILGDWDVRVEQAQYSEITMTAYSEQGCVINVYHSPGQTKPTRTFKPDFVLLRQHSSGVNEDWQAILTGLMYGGTPCMNTLHATYNMKNRPWLFAHLLLLRNRLGRETFPLINQVYYTNHKEMITAPAFPTIVKVGLGHSGEGKIRADNPLIYQDITSMLTSGNLYATTEPFIDAKCDLHVQKIGPHYKAFVRKSITGYWKSNTGSSILEKIPMTERFKQWIDEVSRMFGGLDICSVEVLQSKTGEYFIYDANGSDMCLFGETQEDDRREIAELVLQRMQTACQQTALTKTASMQSMGRGTESERPSMMTQSSISAAPQSAQTSAMRQPVASQMPTTAHVLTQQTQQQPQQQQQHQQPQPHQSFAGQTMFQSSTSQQQHQQPTTQQSAFQPQTTFQQQPTQPPQQQQPQQLQQSQQSFRPPPSGSSSSPLPPKFGGQFTPTTASFNTQTDQGSLSSFSSTSSVFSGISSKVDGNLQSGQNTPVAQRDEGSTVYSSSASLSNQVGGAVQLNRSPSAQSQQFTPTQTSSQIASPPWTASSQPNDNLMTTSGGVYGVSTNAGGTTYESSDTFGRRFTGSGSTSTISPPVGSYQTQTQPGAPTTESESIAGPNRPSVPPRQTSLRGGIGTEDSDDTMKNLRKTFAGIFGDM</sequence>
<dbReference type="AlphaFoldDB" id="A0A8E0S1E0"/>
<dbReference type="Proteomes" id="UP000728185">
    <property type="component" value="Unassembled WGS sequence"/>
</dbReference>
<feature type="compositionally biased region" description="Polar residues" evidence="6">
    <location>
        <begin position="532"/>
        <end position="543"/>
    </location>
</feature>
<feature type="region of interest" description="Disordered" evidence="6">
    <location>
        <begin position="1"/>
        <end position="138"/>
    </location>
</feature>
<keyword evidence="5" id="KW-0067">ATP-binding</keyword>
<dbReference type="InterPro" id="IPR011761">
    <property type="entry name" value="ATP-grasp"/>
</dbReference>
<accession>A0A8E0S1E0</accession>
<dbReference type="InterPro" id="IPR016185">
    <property type="entry name" value="PreATP-grasp_dom_sf"/>
</dbReference>
<feature type="compositionally biased region" description="Polar residues" evidence="6">
    <location>
        <begin position="55"/>
        <end position="102"/>
    </location>
</feature>
<dbReference type="PROSITE" id="PS50975">
    <property type="entry name" value="ATP_GRASP"/>
    <property type="match status" value="1"/>
</dbReference>
<feature type="region of interest" description="Disordered" evidence="6">
    <location>
        <begin position="712"/>
        <end position="752"/>
    </location>
</feature>
<keyword evidence="9" id="KW-1185">Reference proteome</keyword>
<protein>
    <submittedName>
        <fullName evidence="8">Synapsin-1</fullName>
    </submittedName>
</protein>
<dbReference type="GO" id="GO:0005524">
    <property type="term" value="F:ATP binding"/>
    <property type="evidence" value="ECO:0007669"/>
    <property type="project" value="UniProtKB-UniRule"/>
</dbReference>
<evidence type="ECO:0000313" key="8">
    <source>
        <dbReference type="EMBL" id="KAA0196465.1"/>
    </source>
</evidence>
<evidence type="ECO:0000259" key="7">
    <source>
        <dbReference type="PROSITE" id="PS50975"/>
    </source>
</evidence>
<dbReference type="FunFam" id="3.30.470.20:FF:000059">
    <property type="entry name" value="Synapsin-3"/>
    <property type="match status" value="1"/>
</dbReference>
<name>A0A8E0S1E0_9TREM</name>
<dbReference type="InterPro" id="IPR013815">
    <property type="entry name" value="ATP_grasp_subdomain_1"/>
</dbReference>
<reference evidence="8" key="1">
    <citation type="submission" date="2019-05" db="EMBL/GenBank/DDBJ databases">
        <title>Annotation for the trematode Fasciolopsis buski.</title>
        <authorList>
            <person name="Choi Y.-J."/>
        </authorList>
    </citation>
    <scope>NUCLEOTIDE SEQUENCE</scope>
    <source>
        <strain evidence="8">HT</strain>
        <tissue evidence="8">Whole worm</tissue>
    </source>
</reference>
<organism evidence="8 9">
    <name type="scientific">Fasciolopsis buskii</name>
    <dbReference type="NCBI Taxonomy" id="27845"/>
    <lineage>
        <taxon>Eukaryota</taxon>
        <taxon>Metazoa</taxon>
        <taxon>Spiralia</taxon>
        <taxon>Lophotrochozoa</taxon>
        <taxon>Platyhelminthes</taxon>
        <taxon>Trematoda</taxon>
        <taxon>Digenea</taxon>
        <taxon>Plagiorchiida</taxon>
        <taxon>Echinostomata</taxon>
        <taxon>Echinostomatoidea</taxon>
        <taxon>Fasciolidae</taxon>
        <taxon>Fasciolopsis</taxon>
    </lineage>
</organism>
<dbReference type="SUPFAM" id="SSF56059">
    <property type="entry name" value="Glutathione synthetase ATP-binding domain-like"/>
    <property type="match status" value="1"/>
</dbReference>
<evidence type="ECO:0000256" key="5">
    <source>
        <dbReference type="PROSITE-ProRule" id="PRU00409"/>
    </source>
</evidence>
<feature type="compositionally biased region" description="Low complexity" evidence="6">
    <location>
        <begin position="714"/>
        <end position="730"/>
    </location>
</feature>
<feature type="compositionally biased region" description="Polar residues" evidence="6">
    <location>
        <begin position="640"/>
        <end position="654"/>
    </location>
</feature>
<dbReference type="SUPFAM" id="SSF52440">
    <property type="entry name" value="PreATP-grasp domain"/>
    <property type="match status" value="1"/>
</dbReference>
<dbReference type="PANTHER" id="PTHR10841">
    <property type="entry name" value="SYNAPSIN"/>
    <property type="match status" value="1"/>
</dbReference>
<dbReference type="PANTHER" id="PTHR10841:SF17">
    <property type="entry name" value="SYNAPSIN"/>
    <property type="match status" value="1"/>
</dbReference>
<dbReference type="Gene3D" id="3.40.50.20">
    <property type="match status" value="1"/>
</dbReference>
<evidence type="ECO:0000256" key="4">
    <source>
        <dbReference type="ARBA" id="ARBA00034103"/>
    </source>
</evidence>
<dbReference type="InterPro" id="IPR020897">
    <property type="entry name" value="Synapsin_pre-ATP-grasp_dom"/>
</dbReference>
<evidence type="ECO:0000313" key="9">
    <source>
        <dbReference type="Proteomes" id="UP000728185"/>
    </source>
</evidence>
<keyword evidence="3" id="KW-0770">Synapse</keyword>